<dbReference type="PANTHER" id="PTHR11532:SF84">
    <property type="entry name" value="CARBOXYPEPTIDASE M"/>
    <property type="match status" value="1"/>
</dbReference>
<evidence type="ECO:0000256" key="2">
    <source>
        <dbReference type="ARBA" id="ARBA00005988"/>
    </source>
</evidence>
<dbReference type="Gene3D" id="2.60.40.1120">
    <property type="entry name" value="Carboxypeptidase-like, regulatory domain"/>
    <property type="match status" value="1"/>
</dbReference>
<reference evidence="11" key="1">
    <citation type="submission" date="2018-10" db="EMBL/GenBank/DDBJ databases">
        <title>Transcriptome assembly of Aceria tosichella (Wheat curl mite) Type 2.</title>
        <authorList>
            <person name="Scully E.D."/>
            <person name="Geib S.M."/>
            <person name="Palmer N.A."/>
            <person name="Gupta A.K."/>
            <person name="Sarath G."/>
            <person name="Tatineni S."/>
        </authorList>
    </citation>
    <scope>NUCLEOTIDE SEQUENCE</scope>
    <source>
        <strain evidence="11">LincolnNE</strain>
    </source>
</reference>
<comment type="cofactor">
    <cofactor evidence="1">
        <name>Zn(2+)</name>
        <dbReference type="ChEBI" id="CHEBI:29105"/>
    </cofactor>
</comment>
<name>A0A6G1SNG7_9ACAR</name>
<feature type="domain" description="Peptidase M14" evidence="10">
    <location>
        <begin position="77"/>
        <end position="375"/>
    </location>
</feature>
<protein>
    <submittedName>
        <fullName evidence="11">Carboxypeptidase M</fullName>
    </submittedName>
</protein>
<organism evidence="11">
    <name type="scientific">Aceria tosichella</name>
    <name type="common">wheat curl mite</name>
    <dbReference type="NCBI Taxonomy" id="561515"/>
    <lineage>
        <taxon>Eukaryota</taxon>
        <taxon>Metazoa</taxon>
        <taxon>Ecdysozoa</taxon>
        <taxon>Arthropoda</taxon>
        <taxon>Chelicerata</taxon>
        <taxon>Arachnida</taxon>
        <taxon>Acari</taxon>
        <taxon>Acariformes</taxon>
        <taxon>Trombidiformes</taxon>
        <taxon>Prostigmata</taxon>
        <taxon>Eupodina</taxon>
        <taxon>Eriophyoidea</taxon>
        <taxon>Eriophyidae</taxon>
        <taxon>Eriophyinae</taxon>
        <taxon>Aceriini</taxon>
        <taxon>Aceria</taxon>
    </lineage>
</organism>
<gene>
    <name evidence="11" type="primary">Cpm_2</name>
    <name evidence="11" type="ORF">g.15734</name>
</gene>
<comment type="similarity">
    <text evidence="2 9">Belongs to the peptidase M14 family.</text>
</comment>
<dbReference type="PROSITE" id="PS00133">
    <property type="entry name" value="CARBOXYPEPT_ZN_2"/>
    <property type="match status" value="1"/>
</dbReference>
<keyword evidence="6" id="KW-0378">Hydrolase</keyword>
<dbReference type="SUPFAM" id="SSF53187">
    <property type="entry name" value="Zn-dependent exopeptidases"/>
    <property type="match status" value="1"/>
</dbReference>
<dbReference type="Pfam" id="PF00246">
    <property type="entry name" value="Peptidase_M14"/>
    <property type="match status" value="1"/>
</dbReference>
<dbReference type="SMART" id="SM00631">
    <property type="entry name" value="Zn_pept"/>
    <property type="match status" value="1"/>
</dbReference>
<keyword evidence="3 11" id="KW-0121">Carboxypeptidase</keyword>
<dbReference type="Pfam" id="PF13620">
    <property type="entry name" value="CarboxypepD_reg"/>
    <property type="match status" value="1"/>
</dbReference>
<dbReference type="InterPro" id="IPR057247">
    <property type="entry name" value="CARBOXYPEPT_ZN_2"/>
</dbReference>
<evidence type="ECO:0000256" key="3">
    <source>
        <dbReference type="ARBA" id="ARBA00022645"/>
    </source>
</evidence>
<evidence type="ECO:0000256" key="4">
    <source>
        <dbReference type="ARBA" id="ARBA00022670"/>
    </source>
</evidence>
<evidence type="ECO:0000256" key="7">
    <source>
        <dbReference type="ARBA" id="ARBA00022833"/>
    </source>
</evidence>
<keyword evidence="5" id="KW-0479">Metal-binding</keyword>
<dbReference type="GO" id="GO:0008270">
    <property type="term" value="F:zinc ion binding"/>
    <property type="evidence" value="ECO:0007669"/>
    <property type="project" value="InterPro"/>
</dbReference>
<evidence type="ECO:0000256" key="1">
    <source>
        <dbReference type="ARBA" id="ARBA00001947"/>
    </source>
</evidence>
<dbReference type="PANTHER" id="PTHR11532">
    <property type="entry name" value="PROTEASE M14 CARBOXYPEPTIDASE"/>
    <property type="match status" value="1"/>
</dbReference>
<evidence type="ECO:0000256" key="5">
    <source>
        <dbReference type="ARBA" id="ARBA00022723"/>
    </source>
</evidence>
<evidence type="ECO:0000256" key="6">
    <source>
        <dbReference type="ARBA" id="ARBA00022801"/>
    </source>
</evidence>
<dbReference type="GO" id="GO:0016485">
    <property type="term" value="P:protein processing"/>
    <property type="evidence" value="ECO:0007669"/>
    <property type="project" value="TreeGrafter"/>
</dbReference>
<feature type="active site" description="Proton donor/acceptor" evidence="9">
    <location>
        <position position="345"/>
    </location>
</feature>
<dbReference type="InterPro" id="IPR008969">
    <property type="entry name" value="CarboxyPept-like_regulatory"/>
</dbReference>
<accession>A0A6G1SNG7</accession>
<evidence type="ECO:0000256" key="8">
    <source>
        <dbReference type="ARBA" id="ARBA00023180"/>
    </source>
</evidence>
<keyword evidence="4" id="KW-0645">Protease</keyword>
<proteinExistence type="inferred from homology"/>
<dbReference type="CDD" id="cd11308">
    <property type="entry name" value="Peptidase_M14NE-CP-C_like"/>
    <property type="match status" value="1"/>
</dbReference>
<dbReference type="PROSITE" id="PS52035">
    <property type="entry name" value="PEPTIDASE_M14"/>
    <property type="match status" value="1"/>
</dbReference>
<evidence type="ECO:0000259" key="10">
    <source>
        <dbReference type="PROSITE" id="PS52035"/>
    </source>
</evidence>
<dbReference type="InterPro" id="IPR050753">
    <property type="entry name" value="Peptidase_M14_domain"/>
</dbReference>
<keyword evidence="8" id="KW-0325">Glycoprotein</keyword>
<keyword evidence="7" id="KW-0862">Zinc</keyword>
<dbReference type="PROSITE" id="PS00132">
    <property type="entry name" value="CARBOXYPEPT_ZN_1"/>
    <property type="match status" value="1"/>
</dbReference>
<evidence type="ECO:0000256" key="9">
    <source>
        <dbReference type="PROSITE-ProRule" id="PRU01379"/>
    </source>
</evidence>
<evidence type="ECO:0000313" key="11">
    <source>
        <dbReference type="EMBL" id="MDE52066.1"/>
    </source>
</evidence>
<dbReference type="GO" id="GO:0006518">
    <property type="term" value="P:peptide metabolic process"/>
    <property type="evidence" value="ECO:0007669"/>
    <property type="project" value="TreeGrafter"/>
</dbReference>
<dbReference type="InterPro" id="IPR057246">
    <property type="entry name" value="CARBOXYPEPT_ZN_1"/>
</dbReference>
<dbReference type="EMBL" id="GGYP01007295">
    <property type="protein sequence ID" value="MDE52066.1"/>
    <property type="molecule type" value="Transcribed_RNA"/>
</dbReference>
<dbReference type="GO" id="GO:0004181">
    <property type="term" value="F:metallocarboxypeptidase activity"/>
    <property type="evidence" value="ECO:0007669"/>
    <property type="project" value="InterPro"/>
</dbReference>
<dbReference type="GO" id="GO:0005615">
    <property type="term" value="C:extracellular space"/>
    <property type="evidence" value="ECO:0007669"/>
    <property type="project" value="TreeGrafter"/>
</dbReference>
<dbReference type="FunFam" id="3.40.630.10:FF:000020">
    <property type="entry name" value="Carboxypeptidase D"/>
    <property type="match status" value="1"/>
</dbReference>
<sequence length="456" mass="51612">MVKQRMDSKLVLTVSLLVVVTIYLGLIEARVEQQQHNARPNPLAFGFGPKDHYNQHQQQTVLLSNNTNRNLMRIELDYHNYDAMTNLLREASVRFPDLVQLETIGQSVQGRELWVVKVSSNVHEDKLLKPNVKLVANMHGNEAIGRELLLQLLVYLVNSYPRNSQVKYLLDNTNIYLMPSMNPDGFEMSREGDCAHGRGRANANGFDLNRNFPDFFAAKKYKPANEQPETRAMRIWIDRIPFMLSANLHGGALVASYPFDNQRQGNPSASWSAGNRSPTPDDDVFKHLAEVYSFNHKTMHLGQACPNDKEGFLNGTTNGAEWYLLEGGMQDYNYYWTGCMELTLELSCCKFPSSNQLAQFWSENKKALLAFIAEANTGVKGLITDPSGNGIPKAKLKVRGRDFSFRGSQRGEFWRILLPGSYVLEVWADGFNLVEKPFSVRSGQVTILKLMLNPIQ</sequence>
<dbReference type="InterPro" id="IPR000834">
    <property type="entry name" value="Peptidase_M14"/>
</dbReference>
<dbReference type="AlphaFoldDB" id="A0A6G1SNG7"/>
<dbReference type="SUPFAM" id="SSF49464">
    <property type="entry name" value="Carboxypeptidase regulatory domain-like"/>
    <property type="match status" value="1"/>
</dbReference>
<dbReference type="Gene3D" id="3.40.630.10">
    <property type="entry name" value="Zn peptidases"/>
    <property type="match status" value="1"/>
</dbReference>
<dbReference type="PRINTS" id="PR00765">
    <property type="entry name" value="CRBOXYPTASEA"/>
</dbReference>